<dbReference type="AlphaFoldDB" id="A0A6A5WQZ9"/>
<feature type="chain" id="PRO_5025552711" evidence="1">
    <location>
        <begin position="19"/>
        <end position="103"/>
    </location>
</feature>
<evidence type="ECO:0000256" key="1">
    <source>
        <dbReference type="SAM" id="SignalP"/>
    </source>
</evidence>
<evidence type="ECO:0000313" key="2">
    <source>
        <dbReference type="EMBL" id="KAF2003488.1"/>
    </source>
</evidence>
<keyword evidence="3" id="KW-1185">Reference proteome</keyword>
<name>A0A6A5WQZ9_9PLEO</name>
<protein>
    <submittedName>
        <fullName evidence="2">Uncharacterized protein</fullName>
    </submittedName>
</protein>
<keyword evidence="1" id="KW-0732">Signal</keyword>
<evidence type="ECO:0000313" key="3">
    <source>
        <dbReference type="Proteomes" id="UP000799779"/>
    </source>
</evidence>
<sequence length="103" mass="11047">MRGYILCLMLAFVLAVFGAPIPNAKRVRDVFVPLALESDFTTPEANVQFRKARALDGVFFPVDETTGNAPGANTGIESGRKPRDIDGVFFPVDDISGGDEIGS</sequence>
<gene>
    <name evidence="2" type="ORF">P154DRAFT_520088</name>
</gene>
<dbReference type="Proteomes" id="UP000799779">
    <property type="component" value="Unassembled WGS sequence"/>
</dbReference>
<dbReference type="EMBL" id="ML977572">
    <property type="protein sequence ID" value="KAF2003488.1"/>
    <property type="molecule type" value="Genomic_DNA"/>
</dbReference>
<organism evidence="2 3">
    <name type="scientific">Amniculicola lignicola CBS 123094</name>
    <dbReference type="NCBI Taxonomy" id="1392246"/>
    <lineage>
        <taxon>Eukaryota</taxon>
        <taxon>Fungi</taxon>
        <taxon>Dikarya</taxon>
        <taxon>Ascomycota</taxon>
        <taxon>Pezizomycotina</taxon>
        <taxon>Dothideomycetes</taxon>
        <taxon>Pleosporomycetidae</taxon>
        <taxon>Pleosporales</taxon>
        <taxon>Amniculicolaceae</taxon>
        <taxon>Amniculicola</taxon>
    </lineage>
</organism>
<proteinExistence type="predicted"/>
<feature type="signal peptide" evidence="1">
    <location>
        <begin position="1"/>
        <end position="18"/>
    </location>
</feature>
<accession>A0A6A5WQZ9</accession>
<reference evidence="2" key="1">
    <citation type="journal article" date="2020" name="Stud. Mycol.">
        <title>101 Dothideomycetes genomes: a test case for predicting lifestyles and emergence of pathogens.</title>
        <authorList>
            <person name="Haridas S."/>
            <person name="Albert R."/>
            <person name="Binder M."/>
            <person name="Bloem J."/>
            <person name="Labutti K."/>
            <person name="Salamov A."/>
            <person name="Andreopoulos B."/>
            <person name="Baker S."/>
            <person name="Barry K."/>
            <person name="Bills G."/>
            <person name="Bluhm B."/>
            <person name="Cannon C."/>
            <person name="Castanera R."/>
            <person name="Culley D."/>
            <person name="Daum C."/>
            <person name="Ezra D."/>
            <person name="Gonzalez J."/>
            <person name="Henrissat B."/>
            <person name="Kuo A."/>
            <person name="Liang C."/>
            <person name="Lipzen A."/>
            <person name="Lutzoni F."/>
            <person name="Magnuson J."/>
            <person name="Mondo S."/>
            <person name="Nolan M."/>
            <person name="Ohm R."/>
            <person name="Pangilinan J."/>
            <person name="Park H.-J."/>
            <person name="Ramirez L."/>
            <person name="Alfaro M."/>
            <person name="Sun H."/>
            <person name="Tritt A."/>
            <person name="Yoshinaga Y."/>
            <person name="Zwiers L.-H."/>
            <person name="Turgeon B."/>
            <person name="Goodwin S."/>
            <person name="Spatafora J."/>
            <person name="Crous P."/>
            <person name="Grigoriev I."/>
        </authorList>
    </citation>
    <scope>NUCLEOTIDE SEQUENCE</scope>
    <source>
        <strain evidence="2">CBS 123094</strain>
    </source>
</reference>